<reference evidence="3 4" key="1">
    <citation type="journal article" date="2011" name="Stand. Genomic Sci.">
        <title>Complete genome sequence of Rhodospirillum rubrum type strain (S1).</title>
        <authorList>
            <person name="Munk A.C."/>
            <person name="Copeland A."/>
            <person name="Lucas S."/>
            <person name="Lapidus A."/>
            <person name="Del Rio T.G."/>
            <person name="Barry K."/>
            <person name="Detter J.C."/>
            <person name="Hammon N."/>
            <person name="Israni S."/>
            <person name="Pitluck S."/>
            <person name="Brettin T."/>
            <person name="Bruce D."/>
            <person name="Han C."/>
            <person name="Tapia R."/>
            <person name="Gilna P."/>
            <person name="Schmutz J."/>
            <person name="Larimer F."/>
            <person name="Land M."/>
            <person name="Kyrpides N.C."/>
            <person name="Mavromatis K."/>
            <person name="Richardson P."/>
            <person name="Rohde M."/>
            <person name="Goker M."/>
            <person name="Klenk H.P."/>
            <person name="Zhang Y."/>
            <person name="Roberts G.P."/>
            <person name="Reslewic S."/>
            <person name="Schwartz D.C."/>
        </authorList>
    </citation>
    <scope>NUCLEOTIDE SEQUENCE [LARGE SCALE GENOMIC DNA]</scope>
    <source>
        <strain evidence="4">ATCC 11170 / ATH 1.1.1 / DSM 467 / LMG 4362 / NCIMB 8255 / S1</strain>
    </source>
</reference>
<dbReference type="AlphaFoldDB" id="Q2RP90"/>
<dbReference type="KEGG" id="rru:Rru_A3260"/>
<organism evidence="3 4">
    <name type="scientific">Rhodospirillum rubrum (strain ATCC 11170 / ATH 1.1.1 / DSM 467 / LMG 4362 / NCIMB 8255 / S1)</name>
    <dbReference type="NCBI Taxonomy" id="269796"/>
    <lineage>
        <taxon>Bacteria</taxon>
        <taxon>Pseudomonadati</taxon>
        <taxon>Pseudomonadota</taxon>
        <taxon>Alphaproteobacteria</taxon>
        <taxon>Rhodospirillales</taxon>
        <taxon>Rhodospirillaceae</taxon>
        <taxon>Rhodospirillum</taxon>
    </lineage>
</organism>
<keyword evidence="2" id="KW-0812">Transmembrane</keyword>
<protein>
    <recommendedName>
        <fullName evidence="5">DUF2125 domain-containing protein</fullName>
    </recommendedName>
</protein>
<dbReference type="EMBL" id="CP000230">
    <property type="protein sequence ID" value="ABC24055.1"/>
    <property type="molecule type" value="Genomic_DNA"/>
</dbReference>
<accession>Q2RP90</accession>
<keyword evidence="2" id="KW-1133">Transmembrane helix</keyword>
<dbReference type="InterPro" id="IPR018666">
    <property type="entry name" value="DUF2125"/>
</dbReference>
<keyword evidence="4" id="KW-1185">Reference proteome</keyword>
<evidence type="ECO:0000313" key="4">
    <source>
        <dbReference type="Proteomes" id="UP000001929"/>
    </source>
</evidence>
<dbReference type="Pfam" id="PF09898">
    <property type="entry name" value="DUF2125"/>
    <property type="match status" value="1"/>
</dbReference>
<dbReference type="eggNOG" id="COG4093">
    <property type="taxonomic scope" value="Bacteria"/>
</dbReference>
<evidence type="ECO:0000256" key="1">
    <source>
        <dbReference type="SAM" id="MobiDB-lite"/>
    </source>
</evidence>
<evidence type="ECO:0008006" key="5">
    <source>
        <dbReference type="Google" id="ProtNLM"/>
    </source>
</evidence>
<proteinExistence type="predicted"/>
<feature type="region of interest" description="Disordered" evidence="1">
    <location>
        <begin position="1"/>
        <end position="39"/>
    </location>
</feature>
<dbReference type="Proteomes" id="UP000001929">
    <property type="component" value="Chromosome"/>
</dbReference>
<feature type="compositionally biased region" description="Basic and acidic residues" evidence="1">
    <location>
        <begin position="15"/>
        <end position="32"/>
    </location>
</feature>
<keyword evidence="2" id="KW-0472">Membrane</keyword>
<dbReference type="PATRIC" id="fig|269796.9.peg.3375"/>
<dbReference type="STRING" id="269796.Rru_A3260"/>
<sequence>MADQGKRKPATGGPKRRDDAVPLSGRDPRFHSPEAAIPAAPPPRSRPLFLRVYVWAPLLLALMSGLYAGFWVYTARQAGQALDRWIADREAEGFAPRHRGIETGGFPLAVRLTITAPSLTAPEDLGEWSWSAPRLTASLTPFAPRHVTLDAPGPHLIALPGDGEGKKPSLAISGKTMTAALDIGPDGAISESKVALEDLSISGGTSAPTTLASLSLHTLAGALYPAAGGGAAAQSAILEMRGLRPPPDGRIGLSEMLTALSMKARLIGRLPGGPLEPALTRWRDDNGTLRIDDLSVTWPPLSLRASGSLGMDRDLQPSGGLSVQARGLFELIRGFADQGWTRTVDSDMARMVLSGMFRDGQITLPVTIRDRVLYGGPARLLDLPTVTWGPKGPRALNRIAPGFAIDQQGKAQRPVDSEAPPQRIVPR</sequence>
<dbReference type="EnsemblBacteria" id="ABC24055">
    <property type="protein sequence ID" value="ABC24055"/>
    <property type="gene ID" value="Rru_A3260"/>
</dbReference>
<dbReference type="RefSeq" id="WP_011391008.1">
    <property type="nucleotide sequence ID" value="NC_007643.1"/>
</dbReference>
<evidence type="ECO:0000256" key="2">
    <source>
        <dbReference type="SAM" id="Phobius"/>
    </source>
</evidence>
<dbReference type="HOGENOM" id="CLU_642322_0_0_5"/>
<feature type="region of interest" description="Disordered" evidence="1">
    <location>
        <begin position="407"/>
        <end position="427"/>
    </location>
</feature>
<gene>
    <name evidence="3" type="ordered locus">Rru_A3260</name>
</gene>
<feature type="transmembrane region" description="Helical" evidence="2">
    <location>
        <begin position="52"/>
        <end position="73"/>
    </location>
</feature>
<evidence type="ECO:0000313" key="3">
    <source>
        <dbReference type="EMBL" id="ABC24055.1"/>
    </source>
</evidence>
<name>Q2RP90_RHORT</name>